<dbReference type="SUPFAM" id="SSF89796">
    <property type="entry name" value="CoA-transferase family III (CaiB/BaiF)"/>
    <property type="match status" value="2"/>
</dbReference>
<reference evidence="2 3" key="1">
    <citation type="submission" date="2017-01" db="EMBL/GenBank/DDBJ databases">
        <authorList>
            <consortium name="Urmite Genomes"/>
        </authorList>
    </citation>
    <scope>NUCLEOTIDE SEQUENCE [LARGE SCALE GENOMIC DNA]</scope>
    <source>
        <strain evidence="2 3">AB57</strain>
    </source>
</reference>
<dbReference type="InterPro" id="IPR003673">
    <property type="entry name" value="CoA-Trfase_fam_III"/>
</dbReference>
<dbReference type="GO" id="GO:0008410">
    <property type="term" value="F:CoA-transferase activity"/>
    <property type="evidence" value="ECO:0007669"/>
    <property type="project" value="TreeGrafter"/>
</dbReference>
<dbReference type="AlphaFoldDB" id="A0A2U3NQH7"/>
<dbReference type="STRING" id="1841860.GCA_900157375_01567"/>
<keyword evidence="1 2" id="KW-0808">Transferase</keyword>
<evidence type="ECO:0000313" key="2">
    <source>
        <dbReference type="EMBL" id="SPM33762.1"/>
    </source>
</evidence>
<dbReference type="InterPro" id="IPR044855">
    <property type="entry name" value="CoA-Trfase_III_dom3_sf"/>
</dbReference>
<dbReference type="InterPro" id="IPR023606">
    <property type="entry name" value="CoA-Trfase_III_dom_1_sf"/>
</dbReference>
<dbReference type="PANTHER" id="PTHR48207:SF3">
    <property type="entry name" value="SUCCINATE--HYDROXYMETHYLGLUTARATE COA-TRANSFERASE"/>
    <property type="match status" value="1"/>
</dbReference>
<dbReference type="EMBL" id="FUFA01000002">
    <property type="protein sequence ID" value="SPM33762.1"/>
    <property type="molecule type" value="Genomic_DNA"/>
</dbReference>
<dbReference type="Gene3D" id="3.30.1540.10">
    <property type="entry name" value="formyl-coa transferase, domain 3"/>
    <property type="match status" value="2"/>
</dbReference>
<keyword evidence="3" id="KW-1185">Reference proteome</keyword>
<gene>
    <name evidence="2" type="ORF">MRAB57_1566</name>
</gene>
<proteinExistence type="predicted"/>
<dbReference type="Gene3D" id="3.40.50.10540">
    <property type="entry name" value="Crotonobetainyl-coa:carnitine coa-transferase, domain 1"/>
    <property type="match status" value="2"/>
</dbReference>
<dbReference type="Proteomes" id="UP000240988">
    <property type="component" value="Unassembled WGS sequence"/>
</dbReference>
<sequence>MLADAGAEVVKVEPTDGDPMRHWRFRGDPEAAQGVLFSYLAAGKRSVSAASATDLFEAADVVITDLSDGSTLSEVAERTARPSAVIVAVTPFGCRGPLSDTKAPVNEFVLQAMCGSTGSRGWPGEEPLQAGGRIGEWVAGSFAAVAAAACARHARRTGRGEVVDVSIYESMVISMGSLGAMAHSVLGDDAPVGGRSIELPSIVPTADGLVGFCTITAQQFQDFLILIDRPELLDDAELASFAGRVRRREEFLSAVHEWAAAQKTQDIIELASALRIPVAAITTPDSVSTVDHFVERGVFAVAPDGAVHPRVPYRSPAIATRAPMPAPELGADSDRICWESRHSANGTAPSSDRPPLPLSDVRILDLTAFWAGPVATSVLAALGADVIKVEGVRRPDGMRFANGRPPSWGQWWEWGPVYLCSNTNKQALSLELTHPRGRTLALDLIGHSDLIIENFSPRVLAHFGLEWDVVHAVNSATSMVRMPAFGLDGPWRDRVGFAQTMEQASGMAWMTGPRDGPPIVPRGPCDPIAGLHAAFAAIAALEVRDRTGAGIHVESTMVEAAINVAAEALIEASRGGATPSRDGNRGSGSCPQGVFPCAEDDSWVAIAVLRDADWPAFAIAIGQPGLAADPSLSDEFSRRARADELDTAITAWTVQRAAAHIVDELRAIGVGVARVIEPCELLSDNQLDAVGFWEVVDHPVAGRFKTTGMPFTFAGRARKWIRTPAPTYGQHNEDVLVGVLGTSTTELQHLTAIGVVSDRPAGL</sequence>
<protein>
    <submittedName>
        <fullName evidence="2">CoA transferase</fullName>
    </submittedName>
</protein>
<accession>A0A2U3NQH7</accession>
<dbReference type="PANTHER" id="PTHR48207">
    <property type="entry name" value="SUCCINATE--HYDROXYMETHYLGLUTARATE COA-TRANSFERASE"/>
    <property type="match status" value="1"/>
</dbReference>
<dbReference type="Pfam" id="PF02515">
    <property type="entry name" value="CoA_transf_3"/>
    <property type="match status" value="2"/>
</dbReference>
<evidence type="ECO:0000313" key="3">
    <source>
        <dbReference type="Proteomes" id="UP000240988"/>
    </source>
</evidence>
<dbReference type="InterPro" id="IPR050483">
    <property type="entry name" value="CoA-transferase_III_domain"/>
</dbReference>
<evidence type="ECO:0000256" key="1">
    <source>
        <dbReference type="ARBA" id="ARBA00022679"/>
    </source>
</evidence>
<organism evidence="2 3">
    <name type="scientific">Mycobacterium rhizamassiliense</name>
    <dbReference type="NCBI Taxonomy" id="1841860"/>
    <lineage>
        <taxon>Bacteria</taxon>
        <taxon>Bacillati</taxon>
        <taxon>Actinomycetota</taxon>
        <taxon>Actinomycetes</taxon>
        <taxon>Mycobacteriales</taxon>
        <taxon>Mycobacteriaceae</taxon>
        <taxon>Mycobacterium</taxon>
    </lineage>
</organism>
<name>A0A2U3NQH7_9MYCO</name>